<accession>A0A1J5RVR2</accession>
<name>A0A1J5RVR2_9ZZZZ</name>
<proteinExistence type="predicted"/>
<sequence>MTGIAPPARSSEKPDPANLTRVELIWLEKQIENWIRFGHTVENIILDRRRRVVGFAPNSLFAFVRWSSNDYGTVSSNIDIVRAIVPGEAFTTLPFVRPGGDILLHIHGWPKVEKVLQAIDAVEAIGIDPADVAPDHWQHVHNRLTANQQPRPYSHERHEAWLRRRSITP</sequence>
<reference evidence="1" key="1">
    <citation type="submission" date="2016-10" db="EMBL/GenBank/DDBJ databases">
        <title>Sequence of Gallionella enrichment culture.</title>
        <authorList>
            <person name="Poehlein A."/>
            <person name="Muehling M."/>
            <person name="Daniel R."/>
        </authorList>
    </citation>
    <scope>NUCLEOTIDE SEQUENCE</scope>
</reference>
<comment type="caution">
    <text evidence="1">The sequence shown here is derived from an EMBL/GenBank/DDBJ whole genome shotgun (WGS) entry which is preliminary data.</text>
</comment>
<gene>
    <name evidence="1" type="ORF">GALL_244270</name>
</gene>
<protein>
    <recommendedName>
        <fullName evidence="2">Glycosidase</fullName>
    </recommendedName>
</protein>
<evidence type="ECO:0008006" key="2">
    <source>
        <dbReference type="Google" id="ProtNLM"/>
    </source>
</evidence>
<organism evidence="1">
    <name type="scientific">mine drainage metagenome</name>
    <dbReference type="NCBI Taxonomy" id="410659"/>
    <lineage>
        <taxon>unclassified sequences</taxon>
        <taxon>metagenomes</taxon>
        <taxon>ecological metagenomes</taxon>
    </lineage>
</organism>
<evidence type="ECO:0000313" key="1">
    <source>
        <dbReference type="EMBL" id="OIQ93579.1"/>
    </source>
</evidence>
<dbReference type="InterPro" id="IPR021263">
    <property type="entry name" value="DUF2840"/>
</dbReference>
<dbReference type="EMBL" id="MLJW01000204">
    <property type="protein sequence ID" value="OIQ93579.1"/>
    <property type="molecule type" value="Genomic_DNA"/>
</dbReference>
<dbReference type="Pfam" id="PF11000">
    <property type="entry name" value="DUF2840"/>
    <property type="match status" value="1"/>
</dbReference>
<dbReference type="AlphaFoldDB" id="A0A1J5RVR2"/>